<comment type="catalytic activity">
    <reaction evidence="8">
        <text>3-bromo-4-hydroxybenzoate + bromide + NADPH + O2 + 3 H(+) = 2,4-dibromophenol + CO2 + NADP(+) + 2 H2O</text>
        <dbReference type="Rhea" id="RHEA:56356"/>
        <dbReference type="ChEBI" id="CHEBI:15377"/>
        <dbReference type="ChEBI" id="CHEBI:15378"/>
        <dbReference type="ChEBI" id="CHEBI:15379"/>
        <dbReference type="ChEBI" id="CHEBI:15858"/>
        <dbReference type="ChEBI" id="CHEBI:16526"/>
        <dbReference type="ChEBI" id="CHEBI:34238"/>
        <dbReference type="ChEBI" id="CHEBI:57783"/>
        <dbReference type="ChEBI" id="CHEBI:58349"/>
        <dbReference type="ChEBI" id="CHEBI:140203"/>
    </reaction>
    <physiologicalReaction direction="left-to-right" evidence="8">
        <dbReference type="Rhea" id="RHEA:56357"/>
    </physiologicalReaction>
</comment>
<comment type="cofactor">
    <cofactor evidence="1">
        <name>FAD</name>
        <dbReference type="ChEBI" id="CHEBI:57692"/>
    </cofactor>
</comment>
<evidence type="ECO:0000256" key="2">
    <source>
        <dbReference type="ARBA" id="ARBA00009183"/>
    </source>
</evidence>
<keyword evidence="3" id="KW-0285">Flavoprotein</keyword>
<evidence type="ECO:0000256" key="15">
    <source>
        <dbReference type="ARBA" id="ARBA00069832"/>
    </source>
</evidence>
<evidence type="ECO:0000313" key="16">
    <source>
        <dbReference type="EMBL" id="KAB7738672.1"/>
    </source>
</evidence>
<evidence type="ECO:0000256" key="5">
    <source>
        <dbReference type="ARBA" id="ARBA00022857"/>
    </source>
</evidence>
<protein>
    <recommendedName>
        <fullName evidence="15">4-hydroxybenzoate brominase (decarboxylating)</fullName>
        <ecNumber evidence="14">1.14.19.55</ecNumber>
    </recommendedName>
    <alternativeName>
        <fullName evidence="7">Trimethylamine monooxygenase</fullName>
    </alternativeName>
</protein>
<dbReference type="GO" id="GO:0050660">
    <property type="term" value="F:flavin adenine dinucleotide binding"/>
    <property type="evidence" value="ECO:0007669"/>
    <property type="project" value="InterPro"/>
</dbReference>
<evidence type="ECO:0000256" key="10">
    <source>
        <dbReference type="ARBA" id="ARBA00051354"/>
    </source>
</evidence>
<comment type="caution">
    <text evidence="16">The sequence shown here is derived from an EMBL/GenBank/DDBJ whole genome shotgun (WGS) entry which is preliminary data.</text>
</comment>
<comment type="catalytic activity">
    <reaction evidence="11">
        <text>3,4-dihydroxybenzoate + bromide + NADPH + O2 + 2 H(+) = 3-bromo-4,5-dihydroxybenzoate + NADP(+) + 2 H2O</text>
        <dbReference type="Rhea" id="RHEA:56372"/>
        <dbReference type="ChEBI" id="CHEBI:15377"/>
        <dbReference type="ChEBI" id="CHEBI:15378"/>
        <dbReference type="ChEBI" id="CHEBI:15379"/>
        <dbReference type="ChEBI" id="CHEBI:15858"/>
        <dbReference type="ChEBI" id="CHEBI:36241"/>
        <dbReference type="ChEBI" id="CHEBI:57783"/>
        <dbReference type="ChEBI" id="CHEBI:58349"/>
        <dbReference type="ChEBI" id="CHEBI:140211"/>
    </reaction>
    <physiologicalReaction direction="left-to-right" evidence="11">
        <dbReference type="Rhea" id="RHEA:56373"/>
    </physiologicalReaction>
</comment>
<dbReference type="SUPFAM" id="SSF51905">
    <property type="entry name" value="FAD/NAD(P)-binding domain"/>
    <property type="match status" value="2"/>
</dbReference>
<name>A0A6N6VG66_9HYPH</name>
<comment type="catalytic activity">
    <reaction evidence="10">
        <text>bromide + 4-hydroxybenzoate + NADPH + O2 + 2 H(+) = 3-bromo-4-hydroxybenzoate + NADP(+) + 2 H2O</text>
        <dbReference type="Rhea" id="RHEA:56352"/>
        <dbReference type="ChEBI" id="CHEBI:15377"/>
        <dbReference type="ChEBI" id="CHEBI:15378"/>
        <dbReference type="ChEBI" id="CHEBI:15379"/>
        <dbReference type="ChEBI" id="CHEBI:15858"/>
        <dbReference type="ChEBI" id="CHEBI:17879"/>
        <dbReference type="ChEBI" id="CHEBI:57783"/>
        <dbReference type="ChEBI" id="CHEBI:58349"/>
        <dbReference type="ChEBI" id="CHEBI:140203"/>
    </reaction>
    <physiologicalReaction direction="left-to-right" evidence="10">
        <dbReference type="Rhea" id="RHEA:56353"/>
    </physiologicalReaction>
</comment>
<evidence type="ECO:0000256" key="14">
    <source>
        <dbReference type="ARBA" id="ARBA00066870"/>
    </source>
</evidence>
<evidence type="ECO:0000256" key="13">
    <source>
        <dbReference type="ARBA" id="ARBA00052260"/>
    </source>
</evidence>
<keyword evidence="5" id="KW-0521">NADP</keyword>
<reference evidence="16 17" key="1">
    <citation type="submission" date="2019-09" db="EMBL/GenBank/DDBJ databases">
        <title>Parvibaculum sedimenti sp. nov., isolated from sediment.</title>
        <authorList>
            <person name="Wang Y."/>
        </authorList>
    </citation>
    <scope>NUCLEOTIDE SEQUENCE [LARGE SCALE GENOMIC DNA]</scope>
    <source>
        <strain evidence="16 17">HXT-9</strain>
    </source>
</reference>
<dbReference type="PANTHER" id="PTHR43539:SF78">
    <property type="entry name" value="FLAVIN-CONTAINING MONOOXYGENASE"/>
    <property type="match status" value="1"/>
</dbReference>
<dbReference type="InterPro" id="IPR000960">
    <property type="entry name" value="Flavin_mOase"/>
</dbReference>
<evidence type="ECO:0000256" key="1">
    <source>
        <dbReference type="ARBA" id="ARBA00001974"/>
    </source>
</evidence>
<comment type="catalytic activity">
    <reaction evidence="13">
        <text>2 bromide + 4-hydroxybenzoate + 2 NADPH + 2 O2 + 5 H(+) = 2,4-dibromophenol + CO2 + 2 NADP(+) + 4 H2O</text>
        <dbReference type="Rhea" id="RHEA:56348"/>
        <dbReference type="ChEBI" id="CHEBI:15377"/>
        <dbReference type="ChEBI" id="CHEBI:15378"/>
        <dbReference type="ChEBI" id="CHEBI:15379"/>
        <dbReference type="ChEBI" id="CHEBI:15858"/>
        <dbReference type="ChEBI" id="CHEBI:16526"/>
        <dbReference type="ChEBI" id="CHEBI:17879"/>
        <dbReference type="ChEBI" id="CHEBI:34238"/>
        <dbReference type="ChEBI" id="CHEBI:57783"/>
        <dbReference type="ChEBI" id="CHEBI:58349"/>
        <dbReference type="EC" id="1.14.19.55"/>
    </reaction>
    <physiologicalReaction direction="left-to-right" evidence="13">
        <dbReference type="Rhea" id="RHEA:56349"/>
    </physiologicalReaction>
</comment>
<evidence type="ECO:0000256" key="6">
    <source>
        <dbReference type="ARBA" id="ARBA00023002"/>
    </source>
</evidence>
<dbReference type="Gene3D" id="3.50.50.60">
    <property type="entry name" value="FAD/NAD(P)-binding domain"/>
    <property type="match status" value="1"/>
</dbReference>
<organism evidence="16 17">
    <name type="scientific">Parvibaculum sedimenti</name>
    <dbReference type="NCBI Taxonomy" id="2608632"/>
    <lineage>
        <taxon>Bacteria</taxon>
        <taxon>Pseudomonadati</taxon>
        <taxon>Pseudomonadota</taxon>
        <taxon>Alphaproteobacteria</taxon>
        <taxon>Hyphomicrobiales</taxon>
        <taxon>Parvibaculaceae</taxon>
        <taxon>Parvibaculum</taxon>
    </lineage>
</organism>
<dbReference type="InterPro" id="IPR050982">
    <property type="entry name" value="Auxin_biosynth/cation_transpt"/>
</dbReference>
<dbReference type="FunFam" id="3.50.50.60:FF:000023">
    <property type="entry name" value="Dimethylaniline monooxygenase [N-oxide-forming]"/>
    <property type="match status" value="1"/>
</dbReference>
<dbReference type="EMBL" id="WESC01000018">
    <property type="protein sequence ID" value="KAB7738672.1"/>
    <property type="molecule type" value="Genomic_DNA"/>
</dbReference>
<dbReference type="GO" id="GO:0004499">
    <property type="term" value="F:N,N-dimethylaniline monooxygenase activity"/>
    <property type="evidence" value="ECO:0007669"/>
    <property type="project" value="InterPro"/>
</dbReference>
<comment type="catalytic activity">
    <reaction evidence="12">
        <text>3,4-dihydroxybenzoate + 2 bromide + 2 NADPH + 2 O2 + 5 H(+) = 3,5-dibromobenzene-1,2-diol + CO2 + 2 NADP(+) + 4 H2O</text>
        <dbReference type="Rhea" id="RHEA:56368"/>
        <dbReference type="ChEBI" id="CHEBI:15377"/>
        <dbReference type="ChEBI" id="CHEBI:15378"/>
        <dbReference type="ChEBI" id="CHEBI:15379"/>
        <dbReference type="ChEBI" id="CHEBI:15858"/>
        <dbReference type="ChEBI" id="CHEBI:16526"/>
        <dbReference type="ChEBI" id="CHEBI:36241"/>
        <dbReference type="ChEBI" id="CHEBI:57783"/>
        <dbReference type="ChEBI" id="CHEBI:58349"/>
        <dbReference type="ChEBI" id="CHEBI:140214"/>
        <dbReference type="EC" id="1.14.19.55"/>
    </reaction>
    <physiologicalReaction direction="left-to-right" evidence="12">
        <dbReference type="Rhea" id="RHEA:56369"/>
    </physiologicalReaction>
</comment>
<evidence type="ECO:0000256" key="9">
    <source>
        <dbReference type="ARBA" id="ARBA00050583"/>
    </source>
</evidence>
<evidence type="ECO:0000313" key="17">
    <source>
        <dbReference type="Proteomes" id="UP000468901"/>
    </source>
</evidence>
<dbReference type="Proteomes" id="UP000468901">
    <property type="component" value="Unassembled WGS sequence"/>
</dbReference>
<dbReference type="AlphaFoldDB" id="A0A6N6VG66"/>
<dbReference type="InterPro" id="IPR036188">
    <property type="entry name" value="FAD/NAD-bd_sf"/>
</dbReference>
<keyword evidence="6" id="KW-0560">Oxidoreductase</keyword>
<dbReference type="Pfam" id="PF00743">
    <property type="entry name" value="FMO-like"/>
    <property type="match status" value="1"/>
</dbReference>
<evidence type="ECO:0000256" key="4">
    <source>
        <dbReference type="ARBA" id="ARBA00022827"/>
    </source>
</evidence>
<comment type="catalytic activity">
    <reaction evidence="9">
        <text>3-bromo-4,5-dihydroxybenzoate + bromide + NADPH + O2 + 3 H(+) = 3,5-dibromobenzene-1,2-diol + CO2 + NADP(+) + 2 H2O</text>
        <dbReference type="Rhea" id="RHEA:56376"/>
        <dbReference type="ChEBI" id="CHEBI:15377"/>
        <dbReference type="ChEBI" id="CHEBI:15378"/>
        <dbReference type="ChEBI" id="CHEBI:15379"/>
        <dbReference type="ChEBI" id="CHEBI:15858"/>
        <dbReference type="ChEBI" id="CHEBI:16526"/>
        <dbReference type="ChEBI" id="CHEBI:57783"/>
        <dbReference type="ChEBI" id="CHEBI:58349"/>
        <dbReference type="ChEBI" id="CHEBI:140211"/>
        <dbReference type="ChEBI" id="CHEBI:140214"/>
    </reaction>
    <physiologicalReaction direction="left-to-right" evidence="9">
        <dbReference type="Rhea" id="RHEA:56377"/>
    </physiologicalReaction>
</comment>
<accession>A0A6N6VG66</accession>
<dbReference type="GO" id="GO:0050661">
    <property type="term" value="F:NADP binding"/>
    <property type="evidence" value="ECO:0007669"/>
    <property type="project" value="InterPro"/>
</dbReference>
<dbReference type="EC" id="1.14.19.55" evidence="14"/>
<keyword evidence="4" id="KW-0274">FAD</keyword>
<proteinExistence type="inferred from homology"/>
<evidence type="ECO:0000256" key="7">
    <source>
        <dbReference type="ARBA" id="ARBA00035159"/>
    </source>
</evidence>
<evidence type="ECO:0000256" key="8">
    <source>
        <dbReference type="ARBA" id="ARBA00050194"/>
    </source>
</evidence>
<evidence type="ECO:0000256" key="12">
    <source>
        <dbReference type="ARBA" id="ARBA00052183"/>
    </source>
</evidence>
<comment type="similarity">
    <text evidence="2">Belongs to the FMO family.</text>
</comment>
<dbReference type="RefSeq" id="WP_152217438.1">
    <property type="nucleotide sequence ID" value="NZ_WESC01000018.1"/>
</dbReference>
<dbReference type="InterPro" id="IPR020946">
    <property type="entry name" value="Flavin_mOase-like"/>
</dbReference>
<dbReference type="PRINTS" id="PR00370">
    <property type="entry name" value="FMOXYGENASE"/>
</dbReference>
<sequence length="449" mass="50143">MAEIGRVCMVGGGPAGLALARSFLARGIPFDVYERHSDVGGLWDQANPGSPVYDSAHFISSKTQSHYHDFDMPEDYPDYPSNRQILSYMHAFADEYGLRPYIHFNTEVKEAAPESGGWRVTLSTGETKHYASLVCANGTNWHSSLPSYPGTYTGEMRHAQSYRSMDEFKSKRVLIIGAGNSGCDIACDAAQSADKAFISMRRGYHFIPKHLFGIPADAFAASGPQLPMWLEQRVFGAVLRLLNGDLTRFGLQKPDHRIFETHPILNTQLLHFLAHGDIKAKPDIARFDGKTVHFKDGTSEEIDLVLCATGYSWKVPYLDPKNFSWKHGRPDLYMNLFSRENPGLYALGFMETNGGAYKLFDQMADLIARTIVARAKGGAEAKGIDQFIATDRPDLTGGIHFVGSDRHATYVEIASYRKQMRRLRKLLNWPDLTDGCFDKLRVTAKKEAA</sequence>
<keyword evidence="17" id="KW-1185">Reference proteome</keyword>
<evidence type="ECO:0000256" key="11">
    <source>
        <dbReference type="ARBA" id="ARBA00051726"/>
    </source>
</evidence>
<evidence type="ECO:0000256" key="3">
    <source>
        <dbReference type="ARBA" id="ARBA00022630"/>
    </source>
</evidence>
<dbReference type="PANTHER" id="PTHR43539">
    <property type="entry name" value="FLAVIN-BINDING MONOOXYGENASE-LIKE PROTEIN (AFU_ORTHOLOGUE AFUA_4G09220)"/>
    <property type="match status" value="1"/>
</dbReference>
<dbReference type="PIRSF" id="PIRSF000332">
    <property type="entry name" value="FMO"/>
    <property type="match status" value="1"/>
</dbReference>
<keyword evidence="16" id="KW-0503">Monooxygenase</keyword>
<gene>
    <name evidence="16" type="ORF">F2P47_16250</name>
</gene>